<organism evidence="7 8">
    <name type="scientific">Coemansia javaensis</name>
    <dbReference type="NCBI Taxonomy" id="2761396"/>
    <lineage>
        <taxon>Eukaryota</taxon>
        <taxon>Fungi</taxon>
        <taxon>Fungi incertae sedis</taxon>
        <taxon>Zoopagomycota</taxon>
        <taxon>Kickxellomycotina</taxon>
        <taxon>Kickxellomycetes</taxon>
        <taxon>Kickxellales</taxon>
        <taxon>Kickxellaceae</taxon>
        <taxon>Coemansia</taxon>
    </lineage>
</organism>
<keyword evidence="3 5" id="KW-0012">Acyltransferase</keyword>
<dbReference type="Pfam" id="PF00755">
    <property type="entry name" value="Carn_acyltransf"/>
    <property type="match status" value="1"/>
</dbReference>
<evidence type="ECO:0000256" key="4">
    <source>
        <dbReference type="PIRSR" id="PIRSR600542-1"/>
    </source>
</evidence>
<evidence type="ECO:0000256" key="2">
    <source>
        <dbReference type="ARBA" id="ARBA00022679"/>
    </source>
</evidence>
<dbReference type="Gene3D" id="3.30.559.70">
    <property type="entry name" value="Choline/Carnitine o-acyltransferase, domain 2"/>
    <property type="match status" value="1"/>
</dbReference>
<comment type="caution">
    <text evidence="7">The sequence shown here is derived from an EMBL/GenBank/DDBJ whole genome shotgun (WGS) entry which is preliminary data.</text>
</comment>
<keyword evidence="2 5" id="KW-0808">Transferase</keyword>
<dbReference type="GO" id="GO:0016746">
    <property type="term" value="F:acyltransferase activity"/>
    <property type="evidence" value="ECO:0007669"/>
    <property type="project" value="UniProtKB-KW"/>
</dbReference>
<dbReference type="InterPro" id="IPR039551">
    <property type="entry name" value="Cho/carn_acyl_trans"/>
</dbReference>
<gene>
    <name evidence="7" type="ORF">H4R18_001919</name>
</gene>
<reference evidence="7" key="1">
    <citation type="submission" date="2022-07" db="EMBL/GenBank/DDBJ databases">
        <title>Phylogenomic reconstructions and comparative analyses of Kickxellomycotina fungi.</title>
        <authorList>
            <person name="Reynolds N.K."/>
            <person name="Stajich J.E."/>
            <person name="Barry K."/>
            <person name="Grigoriev I.V."/>
            <person name="Crous P."/>
            <person name="Smith M.E."/>
        </authorList>
    </citation>
    <scope>NUCLEOTIDE SEQUENCE</scope>
    <source>
        <strain evidence="7">NBRC 105414</strain>
    </source>
</reference>
<dbReference type="Proteomes" id="UP001140217">
    <property type="component" value="Unassembled WGS sequence"/>
</dbReference>
<dbReference type="SUPFAM" id="SSF52777">
    <property type="entry name" value="CoA-dependent acyltransferases"/>
    <property type="match status" value="2"/>
</dbReference>
<evidence type="ECO:0000259" key="6">
    <source>
        <dbReference type="Pfam" id="PF00755"/>
    </source>
</evidence>
<accession>A0A9W8HEA1</accession>
<dbReference type="OrthoDB" id="240216at2759"/>
<feature type="domain" description="Choline/carnitine acyltransferase" evidence="6">
    <location>
        <begin position="49"/>
        <end position="633"/>
    </location>
</feature>
<feature type="active site" description="Proton acceptor" evidence="4">
    <location>
        <position position="366"/>
    </location>
</feature>
<dbReference type="PROSITE" id="PS00440">
    <property type="entry name" value="ACYLTRANSF_C_2"/>
    <property type="match status" value="1"/>
</dbReference>
<evidence type="ECO:0000256" key="3">
    <source>
        <dbReference type="ARBA" id="ARBA00023315"/>
    </source>
</evidence>
<evidence type="ECO:0000313" key="7">
    <source>
        <dbReference type="EMBL" id="KAJ2783018.1"/>
    </source>
</evidence>
<dbReference type="InterPro" id="IPR023213">
    <property type="entry name" value="CAT-like_dom_sf"/>
</dbReference>
<dbReference type="PANTHER" id="PTHR22589">
    <property type="entry name" value="CARNITINE O-ACYLTRANSFERASE"/>
    <property type="match status" value="1"/>
</dbReference>
<evidence type="ECO:0000256" key="1">
    <source>
        <dbReference type="ARBA" id="ARBA00005232"/>
    </source>
</evidence>
<keyword evidence="8" id="KW-1185">Reference proteome</keyword>
<dbReference type="PANTHER" id="PTHR22589:SF107">
    <property type="entry name" value="CHOLINE_CARNITINE ACYLTRANSFERASE DOMAIN-CONTAINING PROTEIN"/>
    <property type="match status" value="1"/>
</dbReference>
<dbReference type="PROSITE" id="PS00439">
    <property type="entry name" value="ACYLTRANSF_C_1"/>
    <property type="match status" value="1"/>
</dbReference>
<sequence>MIGRLLGSRAGRALPRPAPALAARTPVRGYSADAPAQQTFANQARLPRLPVPSLKATAARYLQSLVPLLSADEYARSERAVSAFIGPDGMGPVLQQRLLEVDRQVAHSWLEDIWLNKAYLEWRDPSYINVNWFAAIVDNPDYRHAGPLVRGQATEAQLGRAARFVTHMLEANEALNRQQMPPDTQRGEPLCMNQFRWQFGTSRIARPHRDEVVGQYPSTARHVLLMYRNQTVEVPVYNAAGQRASLAQITAQLAAAVRATDKRLAAQRGGPPQPSVANLTAGHRDDWAAARAALQRDPGNRESLAKADSALFGVCLDVDVDAPDIADPERRMAVFAHSAAGANRWFDKAIQLVFLGDGSMGVNCEHTPVDALTTARLLMEGMARETGPLKDTAPCSALPAPAPIEWSVGADVAQAVAKTRAAAGALAANLRLRLGDAAQYGAQWIKSLGVSPDAFFQVALQAAYYRHHGRAAATYESASLRRFLHGRTETIRSCTRESLAFSAALWGRRDAAPLGRKLQLFQQAVAAHIEYSRAAAAGQGVDRHLLGLRAQIRSPEEAERAALFQDPAFAKSSTFVLSTSNVTPGDRFRGAFAPVTPDGYGICYALDRADIKFGVADWLSSSATDGPAFRNTIYETLAELHAVGEDARARKLLS</sequence>
<dbReference type="EMBL" id="JANBUL010000056">
    <property type="protein sequence ID" value="KAJ2783018.1"/>
    <property type="molecule type" value="Genomic_DNA"/>
</dbReference>
<dbReference type="AlphaFoldDB" id="A0A9W8HEA1"/>
<name>A0A9W8HEA1_9FUNG</name>
<dbReference type="InterPro" id="IPR000542">
    <property type="entry name" value="Carn_acyl_trans"/>
</dbReference>
<dbReference type="InterPro" id="IPR042231">
    <property type="entry name" value="Cho/carn_acyl_trans_2"/>
</dbReference>
<comment type="similarity">
    <text evidence="1 5">Belongs to the carnitine/choline acetyltransferase family.</text>
</comment>
<protein>
    <recommendedName>
        <fullName evidence="6">Choline/carnitine acyltransferase domain-containing protein</fullName>
    </recommendedName>
</protein>
<evidence type="ECO:0000313" key="8">
    <source>
        <dbReference type="Proteomes" id="UP001140217"/>
    </source>
</evidence>
<proteinExistence type="inferred from homology"/>
<evidence type="ECO:0000256" key="5">
    <source>
        <dbReference type="RuleBase" id="RU003801"/>
    </source>
</evidence>
<dbReference type="Gene3D" id="3.30.559.10">
    <property type="entry name" value="Chloramphenicol acetyltransferase-like domain"/>
    <property type="match status" value="1"/>
</dbReference>